<reference evidence="2 3" key="1">
    <citation type="submission" date="2016-10" db="EMBL/GenBank/DDBJ databases">
        <authorList>
            <person name="Varghese N."/>
            <person name="Submissions S."/>
        </authorList>
    </citation>
    <scope>NUCLEOTIDE SEQUENCE [LARGE SCALE GENOMIC DNA]</scope>
    <source>
        <strain evidence="3">YIM D21,KCTC 23444,ACCC 10710</strain>
    </source>
</reference>
<gene>
    <name evidence="2" type="ORF">SAMN04515678_12313</name>
</gene>
<dbReference type="Proteomes" id="UP000325289">
    <property type="component" value="Unassembled WGS sequence"/>
</dbReference>
<dbReference type="PANTHER" id="PTHR34631">
    <property type="match status" value="1"/>
</dbReference>
<proteinExistence type="predicted"/>
<dbReference type="InterPro" id="IPR053172">
    <property type="entry name" value="Tn903_transposase"/>
</dbReference>
<name>A0A1I2EGB1_9RHOB</name>
<accession>A0A1I2EGB1</accession>
<evidence type="ECO:0000259" key="1">
    <source>
        <dbReference type="Pfam" id="PF13737"/>
    </source>
</evidence>
<dbReference type="InterPro" id="IPR053520">
    <property type="entry name" value="Transposase_Tn903"/>
</dbReference>
<keyword evidence="3" id="KW-1185">Reference proteome</keyword>
<dbReference type="InterPro" id="IPR025668">
    <property type="entry name" value="Tnp_DDE_dom"/>
</dbReference>
<dbReference type="EMBL" id="FOMS01000023">
    <property type="protein sequence ID" value="SFE91905.1"/>
    <property type="molecule type" value="Genomic_DNA"/>
</dbReference>
<dbReference type="PANTHER" id="PTHR34631:SF3">
    <property type="entry name" value="ISSOD12 TRANSPOSASE TNPA_ISSOD12"/>
    <property type="match status" value="1"/>
</dbReference>
<evidence type="ECO:0000313" key="2">
    <source>
        <dbReference type="EMBL" id="SFE91905.1"/>
    </source>
</evidence>
<dbReference type="NCBIfam" id="NF033579">
    <property type="entry name" value="transpos_IS5_2"/>
    <property type="match status" value="1"/>
</dbReference>
<feature type="domain" description="Transposase DDE" evidence="1">
    <location>
        <begin position="5"/>
        <end position="73"/>
    </location>
</feature>
<sequence>MSRKGIKILFKLPLRQTSGMVASLLKLAGLDWPVPDFSTLCRRQKTLAVQVPYRRANGPLNLLVDSTCIKFLGDGEWQARKHGVQGRRQWRKVHLAMDPATSDIRAVEFTPGRDGDSPVARPA</sequence>
<dbReference type="AlphaFoldDB" id="A0A1I2EGB1"/>
<protein>
    <submittedName>
        <fullName evidence="2">Transposase DDE domain-containing protein</fullName>
    </submittedName>
</protein>
<evidence type="ECO:0000313" key="3">
    <source>
        <dbReference type="Proteomes" id="UP000325289"/>
    </source>
</evidence>
<organism evidence="2 3">
    <name type="scientific">Roseivivax sediminis</name>
    <dbReference type="NCBI Taxonomy" id="936889"/>
    <lineage>
        <taxon>Bacteria</taxon>
        <taxon>Pseudomonadati</taxon>
        <taxon>Pseudomonadota</taxon>
        <taxon>Alphaproteobacteria</taxon>
        <taxon>Rhodobacterales</taxon>
        <taxon>Roseobacteraceae</taxon>
        <taxon>Roseivivax</taxon>
    </lineage>
</organism>
<dbReference type="Pfam" id="PF13737">
    <property type="entry name" value="DDE_Tnp_1_5"/>
    <property type="match status" value="1"/>
</dbReference>